<protein>
    <submittedName>
        <fullName evidence="1">DUF3108 domain-containing protein</fullName>
    </submittedName>
</protein>
<dbReference type="RefSeq" id="WP_301191992.1">
    <property type="nucleotide sequence ID" value="NZ_JAPDPJ010000053.1"/>
</dbReference>
<dbReference type="AlphaFoldDB" id="A0AAE3SGT1"/>
<dbReference type="EMBL" id="JAPDPJ010000053">
    <property type="protein sequence ID" value="MCW3788432.1"/>
    <property type="molecule type" value="Genomic_DNA"/>
</dbReference>
<evidence type="ECO:0000313" key="2">
    <source>
        <dbReference type="Proteomes" id="UP001209229"/>
    </source>
</evidence>
<accession>A0AAE3SGT1</accession>
<keyword evidence="2" id="KW-1185">Reference proteome</keyword>
<proteinExistence type="predicted"/>
<name>A0AAE3SGT1_9BACT</name>
<dbReference type="Pfam" id="PF11306">
    <property type="entry name" value="DUF3108"/>
    <property type="match status" value="1"/>
</dbReference>
<dbReference type="InterPro" id="IPR021457">
    <property type="entry name" value="DUF3108"/>
</dbReference>
<evidence type="ECO:0000313" key="1">
    <source>
        <dbReference type="EMBL" id="MCW3788432.1"/>
    </source>
</evidence>
<gene>
    <name evidence="1" type="ORF">OM075_18330</name>
</gene>
<reference evidence="1" key="1">
    <citation type="submission" date="2022-10" db="EMBL/GenBank/DDBJ databases">
        <authorList>
            <person name="Yu W.X."/>
        </authorList>
    </citation>
    <scope>NUCLEOTIDE SEQUENCE</scope>
    <source>
        <strain evidence="1">AAT</strain>
    </source>
</reference>
<organism evidence="1 2">
    <name type="scientific">Plebeiibacterium sediminum</name>
    <dbReference type="NCBI Taxonomy" id="2992112"/>
    <lineage>
        <taxon>Bacteria</taxon>
        <taxon>Pseudomonadati</taxon>
        <taxon>Bacteroidota</taxon>
        <taxon>Bacteroidia</taxon>
        <taxon>Marinilabiliales</taxon>
        <taxon>Marinilabiliaceae</taxon>
        <taxon>Plebeiibacterium</taxon>
    </lineage>
</organism>
<comment type="caution">
    <text evidence="1">The sequence shown here is derived from an EMBL/GenBank/DDBJ whole genome shotgun (WGS) entry which is preliminary data.</text>
</comment>
<sequence length="266" mass="31112">MTNYKELFLITILCAIPFFTFSQRAPIKNSDAYKSGEHLKYSIRYSFITGGYVTFSVKDTSFNNTSCNYVELSAKATGIVDALYKIRDRYISFIDKKTDQPVKSIRDINEGSYKYYNEVIYDYDSLLEDSITIDSKKSGEVKVPYNIQDILSAFYYARKYDFNDNLKKGDVLFYTTYFSDEIFPLRIKYIRTETISTEYGKMECYLFHPVTEVGRAFKTEEDMKIWISRDKNRIPIKVKINLKVGSFVCDLIEFKGLNNSFSCIRH</sequence>
<dbReference type="Proteomes" id="UP001209229">
    <property type="component" value="Unassembled WGS sequence"/>
</dbReference>